<evidence type="ECO:0000256" key="4">
    <source>
        <dbReference type="SAM" id="MobiDB-lite"/>
    </source>
</evidence>
<accession>A0ABD3N7G4</accession>
<dbReference type="EMBL" id="JALLPJ020001276">
    <property type="protein sequence ID" value="KAL3771972.1"/>
    <property type="molecule type" value="Genomic_DNA"/>
</dbReference>
<feature type="domain" description="SWIRM" evidence="5">
    <location>
        <begin position="727"/>
        <end position="824"/>
    </location>
</feature>
<dbReference type="Pfam" id="PF16496">
    <property type="entry name" value="SWIRM-assoc_2"/>
    <property type="match status" value="1"/>
</dbReference>
<dbReference type="InterPro" id="IPR007526">
    <property type="entry name" value="SWIRM"/>
</dbReference>
<dbReference type="AlphaFoldDB" id="A0ABD3N7G4"/>
<dbReference type="InterPro" id="IPR032451">
    <property type="entry name" value="SMARCC_C"/>
</dbReference>
<feature type="region of interest" description="Disordered" evidence="4">
    <location>
        <begin position="309"/>
        <end position="350"/>
    </location>
</feature>
<dbReference type="PROSITE" id="PS52032">
    <property type="entry name" value="MARR_BRCT_CHROMO"/>
    <property type="match status" value="1"/>
</dbReference>
<evidence type="ECO:0000256" key="2">
    <source>
        <dbReference type="ARBA" id="ARBA00023163"/>
    </source>
</evidence>
<dbReference type="InterPro" id="IPR009057">
    <property type="entry name" value="Homeodomain-like_sf"/>
</dbReference>
<evidence type="ECO:0000313" key="8">
    <source>
        <dbReference type="Proteomes" id="UP001530400"/>
    </source>
</evidence>
<dbReference type="InterPro" id="IPR032450">
    <property type="entry name" value="SMARCC_N"/>
</dbReference>
<proteinExistence type="predicted"/>
<evidence type="ECO:0008006" key="9">
    <source>
        <dbReference type="Google" id="ProtNLM"/>
    </source>
</evidence>
<evidence type="ECO:0000256" key="1">
    <source>
        <dbReference type="ARBA" id="ARBA00023015"/>
    </source>
</evidence>
<dbReference type="InterPro" id="IPR049898">
    <property type="entry name" value="MARR_BRCT_CHROMO"/>
</dbReference>
<gene>
    <name evidence="7" type="ORF">ACHAWO_009163</name>
</gene>
<feature type="region of interest" description="Disordered" evidence="4">
    <location>
        <begin position="1"/>
        <end position="21"/>
    </location>
</feature>
<dbReference type="Pfam" id="PF04433">
    <property type="entry name" value="SWIRM"/>
    <property type="match status" value="1"/>
</dbReference>
<feature type="region of interest" description="Disordered" evidence="4">
    <location>
        <begin position="555"/>
        <end position="625"/>
    </location>
</feature>
<comment type="caution">
    <text evidence="7">The sequence shown here is derived from an EMBL/GenBank/DDBJ whole genome shotgun (WGS) entry which is preliminary data.</text>
</comment>
<feature type="coiled-coil region" evidence="3">
    <location>
        <begin position="990"/>
        <end position="1017"/>
    </location>
</feature>
<feature type="compositionally biased region" description="Low complexity" evidence="4">
    <location>
        <begin position="601"/>
        <end position="612"/>
    </location>
</feature>
<feature type="domain" description="Chromo" evidence="6">
    <location>
        <begin position="1"/>
        <end position="309"/>
    </location>
</feature>
<dbReference type="InterPro" id="IPR036388">
    <property type="entry name" value="WH-like_DNA-bd_sf"/>
</dbReference>
<reference evidence="7 8" key="1">
    <citation type="submission" date="2024-10" db="EMBL/GenBank/DDBJ databases">
        <title>Updated reference genomes for cyclostephanoid diatoms.</title>
        <authorList>
            <person name="Roberts W.R."/>
            <person name="Alverson A.J."/>
        </authorList>
    </citation>
    <scope>NUCLEOTIDE SEQUENCE [LARGE SCALE GENOMIC DNA]</scope>
    <source>
        <strain evidence="7 8">AJA010-31</strain>
    </source>
</reference>
<sequence length="1042" mass="114052">MSLHSTTLPSQPPPLHARSPYDVASFDSLTNSLRQHPDLTGESDKILNSLDGVRRFQDGNLGMQHKYRPALRLPAPLLNDRSTSGPLYHAIASAFRVKQSSPWRNFNFDNPKLYDDNIALLKRMEADLITAGLLKRPRIYFDKSVERLGLEEVKRLTEIVRQFGGTVVTEEEVASGKVTHIVVYDPEEHDAPSVLEEEAVEQTDREKKFLRTLALFDVPLEGEGDTLVTKRMALVHWWYFPSSFDEWMDAEDVTGEVEKEKSTVGPGGALVVGCKFIRDVEKFNEWGCENDYAVMDFERNLEYLQSHPTAMTADSSNKKRKKGGTAEVAAGSEPSSKKARRGSTESVSAPIVSGNKEIQLQVNPTARIVSDRRTIKGNDLIGARRIQTGLKGARGEIIRRTVYDGALRVDADAYKIVQNALTEFGGGNTPLLSGRSEWRKFLPMNALIRPTVDSGLGKSIIITELTELSEAEGGTGAVNRIVPILSALESQPADGGEALRIRGGGEDQGADAMEVEPAAYTEDQIVEESNVETNHAGTEHPAVGSPDEISLQAATAATPGESGDSPPAEMSAVDTSAAQEQKETIIEAATNETALSDTLSEEAQIQTAATEAVMEDSASEHNENSEVASEVVAASMEHPNLPQSAPSDVMLVVEANEIDLTESAGSDAGQAPSETPSSVAAVIANPSVKPDIDSSNTLCDIKALEPARQLSSSLHNPTATSNEEATRVPAFRPSWYDKSKASDFEQRSLPEWFNQSAPHRTPTSYIAIREQILDLAKKNSNQYITATALRRSITCDSGTIMRLHSFLTDWGFINSAQIGESSPSEIKMRNMRATWDQIGKNSKRKFSDVERSIIWSPERILALEKHIIASITKRKTSGDGRSVTDVDWEQVAADVGGGVTIKECQFMFLYPDKCPTAIPTSTSAPSSQETFYSNILDSVRPEVLKKVINASLNATEDLAEAKKASLVGAIASVAAEKGREEEKQIRATLLDIVDQRVQRLENKIAMLDDVEALLEAERVSLELERRDMYTTRCIQWFGDGSF</sequence>
<keyword evidence="3" id="KW-0175">Coiled coil</keyword>
<evidence type="ECO:0000259" key="6">
    <source>
        <dbReference type="PROSITE" id="PS52032"/>
    </source>
</evidence>
<dbReference type="Gene3D" id="1.10.10.10">
    <property type="entry name" value="Winged helix-like DNA-binding domain superfamily/Winged helix DNA-binding domain"/>
    <property type="match status" value="1"/>
</dbReference>
<dbReference type="CDD" id="cd00027">
    <property type="entry name" value="BRCT"/>
    <property type="match status" value="1"/>
</dbReference>
<name>A0ABD3N7G4_9STRA</name>
<dbReference type="Proteomes" id="UP001530400">
    <property type="component" value="Unassembled WGS sequence"/>
</dbReference>
<evidence type="ECO:0000313" key="7">
    <source>
        <dbReference type="EMBL" id="KAL3771972.1"/>
    </source>
</evidence>
<keyword evidence="2" id="KW-0804">Transcription</keyword>
<dbReference type="PROSITE" id="PS50934">
    <property type="entry name" value="SWIRM"/>
    <property type="match status" value="1"/>
</dbReference>
<keyword evidence="1" id="KW-0805">Transcription regulation</keyword>
<evidence type="ECO:0000259" key="5">
    <source>
        <dbReference type="PROSITE" id="PS50934"/>
    </source>
</evidence>
<dbReference type="Pfam" id="PF16495">
    <property type="entry name" value="SWIRM-assoc_1"/>
    <property type="match status" value="1"/>
</dbReference>
<keyword evidence="8" id="KW-1185">Reference proteome</keyword>
<evidence type="ECO:0000256" key="3">
    <source>
        <dbReference type="SAM" id="Coils"/>
    </source>
</evidence>
<dbReference type="SUPFAM" id="SSF46689">
    <property type="entry name" value="Homeodomain-like"/>
    <property type="match status" value="1"/>
</dbReference>
<organism evidence="7 8">
    <name type="scientific">Cyclotella atomus</name>
    <dbReference type="NCBI Taxonomy" id="382360"/>
    <lineage>
        <taxon>Eukaryota</taxon>
        <taxon>Sar</taxon>
        <taxon>Stramenopiles</taxon>
        <taxon>Ochrophyta</taxon>
        <taxon>Bacillariophyta</taxon>
        <taxon>Coscinodiscophyceae</taxon>
        <taxon>Thalassiosirophycidae</taxon>
        <taxon>Stephanodiscales</taxon>
        <taxon>Stephanodiscaceae</taxon>
        <taxon>Cyclotella</taxon>
    </lineage>
</organism>
<protein>
    <recommendedName>
        <fullName evidence="9">SWIRM domain-containing protein</fullName>
    </recommendedName>
</protein>